<feature type="non-terminal residue" evidence="1">
    <location>
        <position position="1"/>
    </location>
</feature>
<reference evidence="1" key="1">
    <citation type="submission" date="2014-05" db="EMBL/GenBank/DDBJ databases">
        <authorList>
            <person name="Chronopoulou M."/>
        </authorList>
    </citation>
    <scope>NUCLEOTIDE SEQUENCE</scope>
    <source>
        <tissue evidence="1">Whole organism</tissue>
    </source>
</reference>
<organism evidence="1">
    <name type="scientific">Lepeophtheirus salmonis</name>
    <name type="common">Salmon louse</name>
    <name type="synonym">Caligus salmonis</name>
    <dbReference type="NCBI Taxonomy" id="72036"/>
    <lineage>
        <taxon>Eukaryota</taxon>
        <taxon>Metazoa</taxon>
        <taxon>Ecdysozoa</taxon>
        <taxon>Arthropoda</taxon>
        <taxon>Crustacea</taxon>
        <taxon>Multicrustacea</taxon>
        <taxon>Hexanauplia</taxon>
        <taxon>Copepoda</taxon>
        <taxon>Siphonostomatoida</taxon>
        <taxon>Caligidae</taxon>
        <taxon>Lepeophtheirus</taxon>
    </lineage>
</organism>
<sequence>TIVGPLSQHSEAGETFYVLGTIPPTRTRKFRIRPTMTTIYGPFMDDPSRRERAAVPQAVPSCLKPHLQRLEPHC</sequence>
<name>A0A0K2VJG7_LEPSM</name>
<dbReference type="AlphaFoldDB" id="A0A0K2VJG7"/>
<evidence type="ECO:0000313" key="1">
    <source>
        <dbReference type="EMBL" id="CDW50604.1"/>
    </source>
</evidence>
<accession>A0A0K2VJG7</accession>
<protein>
    <submittedName>
        <fullName evidence="1">Uncharacterized protein</fullName>
    </submittedName>
</protein>
<dbReference type="EMBL" id="HACA01033243">
    <property type="protein sequence ID" value="CDW50604.1"/>
    <property type="molecule type" value="Transcribed_RNA"/>
</dbReference>
<proteinExistence type="predicted"/>